<evidence type="ECO:0000313" key="5">
    <source>
        <dbReference type="Proteomes" id="UP000663882"/>
    </source>
</evidence>
<dbReference type="EMBL" id="CAJNOO010004665">
    <property type="protein sequence ID" value="CAF1389369.1"/>
    <property type="molecule type" value="Genomic_DNA"/>
</dbReference>
<dbReference type="PANTHER" id="PTHR11849">
    <property type="entry name" value="ETS"/>
    <property type="match status" value="1"/>
</dbReference>
<comment type="caution">
    <text evidence="4">The sequence shown here is derived from an EMBL/GenBank/DDBJ whole genome shotgun (WGS) entry which is preliminary data.</text>
</comment>
<dbReference type="InterPro" id="IPR036390">
    <property type="entry name" value="WH_DNA-bd_sf"/>
</dbReference>
<evidence type="ECO:0000313" key="4">
    <source>
        <dbReference type="EMBL" id="CAF1389369.1"/>
    </source>
</evidence>
<evidence type="ECO:0000256" key="2">
    <source>
        <dbReference type="ARBA" id="ARBA00023125"/>
    </source>
</evidence>
<gene>
    <name evidence="4" type="ORF">RFH988_LOCUS34270</name>
</gene>
<name>A0A815K1T5_9BILA</name>
<reference evidence="4" key="1">
    <citation type="submission" date="2021-02" db="EMBL/GenBank/DDBJ databases">
        <authorList>
            <person name="Nowell W R."/>
        </authorList>
    </citation>
    <scope>NUCLEOTIDE SEQUENCE</scope>
</reference>
<dbReference type="SMART" id="SM00413">
    <property type="entry name" value="ETS"/>
    <property type="match status" value="1"/>
</dbReference>
<dbReference type="Gene3D" id="1.10.10.10">
    <property type="entry name" value="Winged helix-like DNA-binding domain superfamily/Winged helix DNA-binding domain"/>
    <property type="match status" value="1"/>
</dbReference>
<dbReference type="GO" id="GO:0000981">
    <property type="term" value="F:DNA-binding transcription factor activity, RNA polymerase II-specific"/>
    <property type="evidence" value="ECO:0007669"/>
    <property type="project" value="TreeGrafter"/>
</dbReference>
<dbReference type="Proteomes" id="UP000663882">
    <property type="component" value="Unassembled WGS sequence"/>
</dbReference>
<dbReference type="GO" id="GO:0030154">
    <property type="term" value="P:cell differentiation"/>
    <property type="evidence" value="ECO:0007669"/>
    <property type="project" value="TreeGrafter"/>
</dbReference>
<proteinExistence type="inferred from homology"/>
<sequence>MLNELLSPNQYSFRYLKIGICTPKQYLMILQGSPNLRTMIAEDIREDDNDDNSFDNENEQIEDIYIRDNDDLISDVDDEQNEDIYIRDNDDLISDVEDEQNEDIYIRDNDDLISDVEDEQNEDIYIRDNDDLISDVEDEQNEDIDDLVAWLDQQPLLGTQLNDPLTTFLGDASMPLSTLLHIDRLTDQPEFDSIAVDLQVETQFAEYQQRNQDPIIGIDFEENLYPDVTFGSTVTNHMIPDINAQLTFDYDPSTLPVSTKKSQKKCQDRKSTELGYINLDEWFFIDESSGQLCRPKLLHQFFRRLLDNKDYVHIAAYVDKKQGIFKLYDGEAVAKLWQIVKGRKFKSVMTYKSLARGIRHCYKQKSLLKNPNHFTFQFGPASGFGTSWLPA</sequence>
<dbReference type="OrthoDB" id="5975550at2759"/>
<accession>A0A815K1T5</accession>
<dbReference type="AlphaFoldDB" id="A0A815K1T5"/>
<evidence type="ECO:0000259" key="3">
    <source>
        <dbReference type="SMART" id="SM00413"/>
    </source>
</evidence>
<dbReference type="Pfam" id="PF00178">
    <property type="entry name" value="Ets"/>
    <property type="match status" value="1"/>
</dbReference>
<dbReference type="InterPro" id="IPR000418">
    <property type="entry name" value="Ets_dom"/>
</dbReference>
<protein>
    <recommendedName>
        <fullName evidence="3">ETS domain-containing protein</fullName>
    </recommendedName>
</protein>
<feature type="domain" description="ETS" evidence="3">
    <location>
        <begin position="295"/>
        <end position="383"/>
    </location>
</feature>
<comment type="similarity">
    <text evidence="1">Belongs to the ETS family.</text>
</comment>
<dbReference type="GO" id="GO:0043565">
    <property type="term" value="F:sequence-specific DNA binding"/>
    <property type="evidence" value="ECO:0007669"/>
    <property type="project" value="InterPro"/>
</dbReference>
<organism evidence="4 5">
    <name type="scientific">Rotaria sordida</name>
    <dbReference type="NCBI Taxonomy" id="392033"/>
    <lineage>
        <taxon>Eukaryota</taxon>
        <taxon>Metazoa</taxon>
        <taxon>Spiralia</taxon>
        <taxon>Gnathifera</taxon>
        <taxon>Rotifera</taxon>
        <taxon>Eurotatoria</taxon>
        <taxon>Bdelloidea</taxon>
        <taxon>Philodinida</taxon>
        <taxon>Philodinidae</taxon>
        <taxon>Rotaria</taxon>
    </lineage>
</organism>
<dbReference type="GO" id="GO:0005634">
    <property type="term" value="C:nucleus"/>
    <property type="evidence" value="ECO:0007669"/>
    <property type="project" value="TreeGrafter"/>
</dbReference>
<dbReference type="InterPro" id="IPR046328">
    <property type="entry name" value="ETS_fam"/>
</dbReference>
<keyword evidence="2" id="KW-0238">DNA-binding</keyword>
<dbReference type="InterPro" id="IPR036388">
    <property type="entry name" value="WH-like_DNA-bd_sf"/>
</dbReference>
<dbReference type="PRINTS" id="PR00454">
    <property type="entry name" value="ETSDOMAIN"/>
</dbReference>
<dbReference type="SUPFAM" id="SSF46785">
    <property type="entry name" value="Winged helix' DNA-binding domain"/>
    <property type="match status" value="1"/>
</dbReference>
<evidence type="ECO:0000256" key="1">
    <source>
        <dbReference type="ARBA" id="ARBA00005562"/>
    </source>
</evidence>